<evidence type="ECO:0000313" key="3">
    <source>
        <dbReference type="Proteomes" id="UP000588647"/>
    </source>
</evidence>
<dbReference type="Proteomes" id="UP000588647">
    <property type="component" value="Unassembled WGS sequence"/>
</dbReference>
<evidence type="ECO:0000313" key="2">
    <source>
        <dbReference type="EMBL" id="MBB4000999.1"/>
    </source>
</evidence>
<organism evidence="2 3">
    <name type="scientific">Aurantimonas endophytica</name>
    <dbReference type="NCBI Taxonomy" id="1522175"/>
    <lineage>
        <taxon>Bacteria</taxon>
        <taxon>Pseudomonadati</taxon>
        <taxon>Pseudomonadota</taxon>
        <taxon>Alphaproteobacteria</taxon>
        <taxon>Hyphomicrobiales</taxon>
        <taxon>Aurantimonadaceae</taxon>
        <taxon>Aurantimonas</taxon>
    </lineage>
</organism>
<dbReference type="EMBL" id="JACIEM010000001">
    <property type="protein sequence ID" value="MBB4000999.1"/>
    <property type="molecule type" value="Genomic_DNA"/>
</dbReference>
<feature type="region of interest" description="Disordered" evidence="1">
    <location>
        <begin position="1"/>
        <end position="20"/>
    </location>
</feature>
<name>A0A7W6H9A9_9HYPH</name>
<keyword evidence="3" id="KW-1185">Reference proteome</keyword>
<protein>
    <submittedName>
        <fullName evidence="2">Uncharacterized protein</fullName>
    </submittedName>
</protein>
<dbReference type="RefSeq" id="WP_183205245.1">
    <property type="nucleotide sequence ID" value="NZ_JAAAMM010000001.1"/>
</dbReference>
<reference evidence="2 3" key="1">
    <citation type="submission" date="2020-08" db="EMBL/GenBank/DDBJ databases">
        <title>Genomic Encyclopedia of Type Strains, Phase IV (KMG-IV): sequencing the most valuable type-strain genomes for metagenomic binning, comparative biology and taxonomic classification.</title>
        <authorList>
            <person name="Goeker M."/>
        </authorList>
    </citation>
    <scope>NUCLEOTIDE SEQUENCE [LARGE SCALE GENOMIC DNA]</scope>
    <source>
        <strain evidence="2 3">DSM 103570</strain>
    </source>
</reference>
<proteinExistence type="predicted"/>
<accession>A0A7W6H9A9</accession>
<gene>
    <name evidence="2" type="ORF">GGR03_000046</name>
</gene>
<sequence>MREPERQHAHKGEHDYQAGDREAVRAVMIRRLLSRLSRRPPDIRREVTVLITLYGPEGAWLEARDRWRVAREDARWRGSQLLRRRGRHWNSVMREIERQTGYRHQPDNARGYLER</sequence>
<comment type="caution">
    <text evidence="2">The sequence shown here is derived from an EMBL/GenBank/DDBJ whole genome shotgun (WGS) entry which is preliminary data.</text>
</comment>
<dbReference type="AlphaFoldDB" id="A0A7W6H9A9"/>
<evidence type="ECO:0000256" key="1">
    <source>
        <dbReference type="SAM" id="MobiDB-lite"/>
    </source>
</evidence>